<protein>
    <recommendedName>
        <fullName evidence="1">Helix-turn-helix domain-containing protein</fullName>
    </recommendedName>
</protein>
<accession>A0A5J4PW44</accession>
<evidence type="ECO:0000313" key="2">
    <source>
        <dbReference type="EMBL" id="KAA6313847.1"/>
    </source>
</evidence>
<dbReference type="PANTHER" id="PTHR34585:SF22">
    <property type="entry name" value="HELIX-TURN-HELIX DOMAIN-CONTAINING PROTEIN"/>
    <property type="match status" value="1"/>
</dbReference>
<comment type="caution">
    <text evidence="2">The sequence shown here is derived from an EMBL/GenBank/DDBJ whole genome shotgun (WGS) entry which is preliminary data.</text>
</comment>
<organism evidence="2">
    <name type="scientific">termite gut metagenome</name>
    <dbReference type="NCBI Taxonomy" id="433724"/>
    <lineage>
        <taxon>unclassified sequences</taxon>
        <taxon>metagenomes</taxon>
        <taxon>organismal metagenomes</taxon>
    </lineage>
</organism>
<dbReference type="EMBL" id="SNRY01005895">
    <property type="protein sequence ID" value="KAA6313847.1"/>
    <property type="molecule type" value="Genomic_DNA"/>
</dbReference>
<sequence length="91" mass="10852">MDIIVIESKTFEQIKQRFEDFSKQIKNLCRDNQDKEKWLGNDDVCELLQISKRTLQSYRDNGILPHSQIGRKCYYRVSDIENLISQSQIKK</sequence>
<dbReference type="InterPro" id="IPR041657">
    <property type="entry name" value="HTH_17"/>
</dbReference>
<reference evidence="2" key="1">
    <citation type="submission" date="2019-03" db="EMBL/GenBank/DDBJ databases">
        <title>Single cell metagenomics reveals metabolic interactions within the superorganism composed of flagellate Streblomastix strix and complex community of Bacteroidetes bacteria on its surface.</title>
        <authorList>
            <person name="Treitli S.C."/>
            <person name="Kolisko M."/>
            <person name="Husnik F."/>
            <person name="Keeling P."/>
            <person name="Hampl V."/>
        </authorList>
    </citation>
    <scope>NUCLEOTIDE SEQUENCE</scope>
    <source>
        <strain evidence="2">STM</strain>
    </source>
</reference>
<dbReference type="AlphaFoldDB" id="A0A5J4PW44"/>
<dbReference type="InterPro" id="IPR009061">
    <property type="entry name" value="DNA-bd_dom_put_sf"/>
</dbReference>
<gene>
    <name evidence="2" type="ORF">EZS27_035446</name>
</gene>
<dbReference type="SUPFAM" id="SSF46955">
    <property type="entry name" value="Putative DNA-binding domain"/>
    <property type="match status" value="1"/>
</dbReference>
<name>A0A5J4PW44_9ZZZZ</name>
<proteinExistence type="predicted"/>
<feature type="domain" description="Helix-turn-helix" evidence="1">
    <location>
        <begin position="38"/>
        <end position="86"/>
    </location>
</feature>
<dbReference type="Pfam" id="PF12728">
    <property type="entry name" value="HTH_17"/>
    <property type="match status" value="1"/>
</dbReference>
<dbReference type="PANTHER" id="PTHR34585">
    <property type="match status" value="1"/>
</dbReference>
<evidence type="ECO:0000259" key="1">
    <source>
        <dbReference type="Pfam" id="PF12728"/>
    </source>
</evidence>